<feature type="transmembrane region" description="Helical" evidence="6">
    <location>
        <begin position="105"/>
        <end position="124"/>
    </location>
</feature>
<name>A0ABD6AEP2_9EURY</name>
<proteinExistence type="predicted"/>
<feature type="domain" description="Major facilitator superfamily (MFS) profile" evidence="7">
    <location>
        <begin position="11"/>
        <end position="406"/>
    </location>
</feature>
<evidence type="ECO:0000313" key="9">
    <source>
        <dbReference type="Proteomes" id="UP001596547"/>
    </source>
</evidence>
<dbReference type="Pfam" id="PF07690">
    <property type="entry name" value="MFS_1"/>
    <property type="match status" value="1"/>
</dbReference>
<keyword evidence="3 6" id="KW-0812">Transmembrane</keyword>
<feature type="transmembrane region" description="Helical" evidence="6">
    <location>
        <begin position="349"/>
        <end position="371"/>
    </location>
</feature>
<dbReference type="PANTHER" id="PTHR43124:SF3">
    <property type="entry name" value="CHLORAMPHENICOL EFFLUX PUMP RV0191"/>
    <property type="match status" value="1"/>
</dbReference>
<comment type="caution">
    <text evidence="8">The sequence shown here is derived from an EMBL/GenBank/DDBJ whole genome shotgun (WGS) entry which is preliminary data.</text>
</comment>
<feature type="transmembrane region" description="Helical" evidence="6">
    <location>
        <begin position="136"/>
        <end position="157"/>
    </location>
</feature>
<dbReference type="GO" id="GO:0005886">
    <property type="term" value="C:plasma membrane"/>
    <property type="evidence" value="ECO:0007669"/>
    <property type="project" value="UniProtKB-SubCell"/>
</dbReference>
<keyword evidence="5 6" id="KW-0472">Membrane</keyword>
<feature type="transmembrane region" description="Helical" evidence="6">
    <location>
        <begin position="172"/>
        <end position="191"/>
    </location>
</feature>
<gene>
    <name evidence="8" type="ORF">ACFQPE_19805</name>
</gene>
<feature type="transmembrane region" description="Helical" evidence="6">
    <location>
        <begin position="259"/>
        <end position="280"/>
    </location>
</feature>
<dbReference type="InterPro" id="IPR020846">
    <property type="entry name" value="MFS_dom"/>
</dbReference>
<reference evidence="8 9" key="1">
    <citation type="journal article" date="2019" name="Int. J. Syst. Evol. Microbiol.">
        <title>The Global Catalogue of Microorganisms (GCM) 10K type strain sequencing project: providing services to taxonomists for standard genome sequencing and annotation.</title>
        <authorList>
            <consortium name="The Broad Institute Genomics Platform"/>
            <consortium name="The Broad Institute Genome Sequencing Center for Infectious Disease"/>
            <person name="Wu L."/>
            <person name="Ma J."/>
        </authorList>
    </citation>
    <scope>NUCLEOTIDE SEQUENCE [LARGE SCALE GENOMIC DNA]</scope>
    <source>
        <strain evidence="8 9">PSR21</strain>
    </source>
</reference>
<feature type="transmembrane region" description="Helical" evidence="6">
    <location>
        <begin position="53"/>
        <end position="73"/>
    </location>
</feature>
<protein>
    <submittedName>
        <fullName evidence="8">Nitrate/nitrite transporter</fullName>
    </submittedName>
</protein>
<organism evidence="8 9">
    <name type="scientific">Halomarina halobia</name>
    <dbReference type="NCBI Taxonomy" id="3033386"/>
    <lineage>
        <taxon>Archaea</taxon>
        <taxon>Methanobacteriati</taxon>
        <taxon>Methanobacteriota</taxon>
        <taxon>Stenosarchaea group</taxon>
        <taxon>Halobacteria</taxon>
        <taxon>Halobacteriales</taxon>
        <taxon>Natronomonadaceae</taxon>
        <taxon>Halomarina</taxon>
    </lineage>
</organism>
<evidence type="ECO:0000313" key="8">
    <source>
        <dbReference type="EMBL" id="MFC7319021.1"/>
    </source>
</evidence>
<dbReference type="EMBL" id="JBHTBF010000003">
    <property type="protein sequence ID" value="MFC7319021.1"/>
    <property type="molecule type" value="Genomic_DNA"/>
</dbReference>
<feature type="transmembrane region" description="Helical" evidence="6">
    <location>
        <begin position="12"/>
        <end position="33"/>
    </location>
</feature>
<dbReference type="SUPFAM" id="SSF103473">
    <property type="entry name" value="MFS general substrate transporter"/>
    <property type="match status" value="1"/>
</dbReference>
<dbReference type="PROSITE" id="PS50850">
    <property type="entry name" value="MFS"/>
    <property type="match status" value="1"/>
</dbReference>
<evidence type="ECO:0000256" key="1">
    <source>
        <dbReference type="ARBA" id="ARBA00004651"/>
    </source>
</evidence>
<dbReference type="InterPro" id="IPR011701">
    <property type="entry name" value="MFS"/>
</dbReference>
<keyword evidence="2" id="KW-1003">Cell membrane</keyword>
<dbReference type="AlphaFoldDB" id="A0ABD6AEP2"/>
<feature type="transmembrane region" description="Helical" evidence="6">
    <location>
        <begin position="316"/>
        <end position="337"/>
    </location>
</feature>
<evidence type="ECO:0000259" key="7">
    <source>
        <dbReference type="PROSITE" id="PS50850"/>
    </source>
</evidence>
<feature type="transmembrane region" description="Helical" evidence="6">
    <location>
        <begin position="80"/>
        <end position="99"/>
    </location>
</feature>
<sequence length="418" mass="43416">MTSSETLPGYRWVILSIVTVTHIVAISLIWTAISVLVPEIANELAIPATEVVFAYSLISIMFVFLMIPGGILADHFNVRWVVGIGGLIAGIGTALRWAVPTYTGLIAGSVVAGVGMSLVNPNLIKTATEWFPSNQLGFAQGVVFAGWGVGAGLAGFLSRDALLDIVGSWENVFLVYGVATLAIAVIWLIVVRSPTAQEQPYYESRSGIQSNSDESTIGIIRDILSRKNSYFASLLTTCGFYTGVGFVGLFPTWASISPFSISGVLIGGSFFLIAAGSLLFSAVSDYTGRKAVLYLTLAGQISGTLIVGFAPSRPVFVFGAVLTSLCGGGLFGMFYVLPGELPGISPARAGTMAGVLLSIGQIGAVVGPIVGGRLLELGGISASALAVSFPSLVGLLAIWQLNLHSEEAVASGNPALSS</sequence>
<evidence type="ECO:0000256" key="6">
    <source>
        <dbReference type="SAM" id="Phobius"/>
    </source>
</evidence>
<keyword evidence="4 6" id="KW-1133">Transmembrane helix</keyword>
<evidence type="ECO:0000256" key="4">
    <source>
        <dbReference type="ARBA" id="ARBA00022989"/>
    </source>
</evidence>
<dbReference type="PANTHER" id="PTHR43124">
    <property type="entry name" value="PURINE EFFLUX PUMP PBUE"/>
    <property type="match status" value="1"/>
</dbReference>
<dbReference type="InterPro" id="IPR036259">
    <property type="entry name" value="MFS_trans_sf"/>
</dbReference>
<evidence type="ECO:0000256" key="5">
    <source>
        <dbReference type="ARBA" id="ARBA00023136"/>
    </source>
</evidence>
<feature type="transmembrane region" description="Helical" evidence="6">
    <location>
        <begin position="292"/>
        <end position="310"/>
    </location>
</feature>
<evidence type="ECO:0000256" key="3">
    <source>
        <dbReference type="ARBA" id="ARBA00022692"/>
    </source>
</evidence>
<dbReference type="RefSeq" id="WP_276306142.1">
    <property type="nucleotide sequence ID" value="NZ_CP119993.1"/>
</dbReference>
<dbReference type="Proteomes" id="UP001596547">
    <property type="component" value="Unassembled WGS sequence"/>
</dbReference>
<comment type="subcellular location">
    <subcellularLocation>
        <location evidence="1">Cell membrane</location>
        <topology evidence="1">Multi-pass membrane protein</topology>
    </subcellularLocation>
</comment>
<feature type="transmembrane region" description="Helical" evidence="6">
    <location>
        <begin position="377"/>
        <end position="399"/>
    </location>
</feature>
<dbReference type="InterPro" id="IPR050189">
    <property type="entry name" value="MFS_Efflux_Transporters"/>
</dbReference>
<evidence type="ECO:0000256" key="2">
    <source>
        <dbReference type="ARBA" id="ARBA00022475"/>
    </source>
</evidence>
<accession>A0ABD6AEP2</accession>
<dbReference type="Gene3D" id="1.20.1250.20">
    <property type="entry name" value="MFS general substrate transporter like domains"/>
    <property type="match status" value="2"/>
</dbReference>
<keyword evidence="9" id="KW-1185">Reference proteome</keyword>
<dbReference type="GeneID" id="79317792"/>
<feature type="transmembrane region" description="Helical" evidence="6">
    <location>
        <begin position="230"/>
        <end position="253"/>
    </location>
</feature>